<dbReference type="EMBL" id="JABZXL010000020">
    <property type="protein sequence ID" value="MBF1659575.1"/>
    <property type="molecule type" value="Genomic_DNA"/>
</dbReference>
<reference evidence="1" key="1">
    <citation type="submission" date="2020-04" db="EMBL/GenBank/DDBJ databases">
        <title>Deep metagenomics examines the oral microbiome during advanced dental caries in children, revealing novel taxa and co-occurrences with host molecules.</title>
        <authorList>
            <person name="Baker J.L."/>
            <person name="Morton J.T."/>
            <person name="Dinis M."/>
            <person name="Alvarez R."/>
            <person name="Tran N.C."/>
            <person name="Knight R."/>
            <person name="Edlund A."/>
        </authorList>
    </citation>
    <scope>NUCLEOTIDE SEQUENCE</scope>
    <source>
        <strain evidence="1">JCVI_29_bin.11</strain>
    </source>
</reference>
<comment type="caution">
    <text evidence="1">The sequence shown here is derived from an EMBL/GenBank/DDBJ whole genome shotgun (WGS) entry which is preliminary data.</text>
</comment>
<organism evidence="1 2">
    <name type="scientific">Rothia mucilaginosa</name>
    <dbReference type="NCBI Taxonomy" id="43675"/>
    <lineage>
        <taxon>Bacteria</taxon>
        <taxon>Bacillati</taxon>
        <taxon>Actinomycetota</taxon>
        <taxon>Actinomycetes</taxon>
        <taxon>Micrococcales</taxon>
        <taxon>Micrococcaceae</taxon>
        <taxon>Rothia</taxon>
    </lineage>
</organism>
<protein>
    <submittedName>
        <fullName evidence="1">DUF5403 family protein</fullName>
    </submittedName>
</protein>
<gene>
    <name evidence="1" type="ORF">HXO58_07050</name>
</gene>
<dbReference type="AlphaFoldDB" id="A0A930L172"/>
<evidence type="ECO:0000313" key="1">
    <source>
        <dbReference type="EMBL" id="MBF1659575.1"/>
    </source>
</evidence>
<proteinExistence type="predicted"/>
<evidence type="ECO:0000313" key="2">
    <source>
        <dbReference type="Proteomes" id="UP000713964"/>
    </source>
</evidence>
<name>A0A930L172_9MICC</name>
<dbReference type="Pfam" id="PF17395">
    <property type="entry name" value="DUF5403"/>
    <property type="match status" value="1"/>
</dbReference>
<accession>A0A930L172</accession>
<dbReference type="InterPro" id="IPR039452">
    <property type="entry name" value="DUF5403"/>
</dbReference>
<dbReference type="Proteomes" id="UP000713964">
    <property type="component" value="Unassembled WGS sequence"/>
</dbReference>
<sequence length="116" mass="12505">MNIEVYDTDKVHEDIAAVVAGMPEFRAAAAKVHAEVVSEAASHADSGKLASSIDLKQGKVDWRIEAGTDYDAHVEFGHYTYYDANGQFTSAANAVRKKWVQGTGIFRNVVAANGGF</sequence>